<dbReference type="CDD" id="cd05227">
    <property type="entry name" value="AR_SDR_e"/>
    <property type="match status" value="1"/>
</dbReference>
<evidence type="ECO:0000256" key="2">
    <source>
        <dbReference type="ARBA" id="ARBA00023445"/>
    </source>
</evidence>
<dbReference type="AlphaFoldDB" id="A0A0J9X463"/>
<keyword evidence="1" id="KW-0560">Oxidoreductase</keyword>
<dbReference type="InterPro" id="IPR001509">
    <property type="entry name" value="Epimerase_deHydtase"/>
</dbReference>
<dbReference type="Pfam" id="PF01370">
    <property type="entry name" value="Epimerase"/>
    <property type="match status" value="1"/>
</dbReference>
<name>A0A0J9X463_GEOCN</name>
<protein>
    <submittedName>
        <fullName evidence="4">Similar to Saccharomyces cerevisiae YDR541C Putative dihydrokaempferol 4-reductase</fullName>
    </submittedName>
</protein>
<sequence length="337" mass="37117">MAEKVLLTGASGFIAGHILKLLIDAGYFVIGTVRSEGKGEFLKNLYPKSFDYVIVQDVAAPNAFDEAFKSNPDIKYVQHTASPFSFNEGNKAQDYLEPAVKGTVSVLKTTKEFGSNVKKVVITSSFAAVIHTNPTDDPNFVYTEKDWNNITLEQASDDSVLINAYLGSKTFAERAAWEFSDKEKPSFAISTVQFPLVWGPPINDIGLSTLNTSNNVLLNVLKLPKDTTEFNDHSPHWVDVRDVAKAHVVAQTSEELDNERAFIYSGVAGTQLVLDVLREVRPDLREKLPVGKPGSFDPSKFPKVDSSKSQKALGFEVTPLATTLLDVFNWVDAHSEN</sequence>
<evidence type="ECO:0000256" key="1">
    <source>
        <dbReference type="ARBA" id="ARBA00023002"/>
    </source>
</evidence>
<comment type="similarity">
    <text evidence="2">Belongs to the NAD(P)-dependent epimerase/dehydratase family. Dihydroflavonol-4-reductase subfamily.</text>
</comment>
<dbReference type="FunFam" id="3.40.50.720:FF:000191">
    <property type="entry name" value="Methylglyoxal reductase (NADPH-dependent)"/>
    <property type="match status" value="1"/>
</dbReference>
<evidence type="ECO:0000313" key="5">
    <source>
        <dbReference type="Proteomes" id="UP000242525"/>
    </source>
</evidence>
<reference evidence="4" key="1">
    <citation type="submission" date="2014-03" db="EMBL/GenBank/DDBJ databases">
        <authorList>
            <person name="Casaregola S."/>
        </authorList>
    </citation>
    <scope>NUCLEOTIDE SEQUENCE [LARGE SCALE GENOMIC DNA]</scope>
    <source>
        <strain evidence="4">CLIB 918</strain>
    </source>
</reference>
<dbReference type="OrthoDB" id="2735536at2759"/>
<proteinExistence type="inferred from homology"/>
<dbReference type="Gene3D" id="3.40.50.720">
    <property type="entry name" value="NAD(P)-binding Rossmann-like Domain"/>
    <property type="match status" value="1"/>
</dbReference>
<dbReference type="InterPro" id="IPR036291">
    <property type="entry name" value="NAD(P)-bd_dom_sf"/>
</dbReference>
<keyword evidence="5" id="KW-1185">Reference proteome</keyword>
<evidence type="ECO:0000259" key="3">
    <source>
        <dbReference type="Pfam" id="PF01370"/>
    </source>
</evidence>
<dbReference type="EMBL" id="CCBN010000001">
    <property type="protein sequence ID" value="CDO51530.1"/>
    <property type="molecule type" value="Genomic_DNA"/>
</dbReference>
<dbReference type="InterPro" id="IPR050425">
    <property type="entry name" value="NAD(P)_dehydrat-like"/>
</dbReference>
<dbReference type="Proteomes" id="UP000242525">
    <property type="component" value="Unassembled WGS sequence"/>
</dbReference>
<dbReference type="STRING" id="1173061.A0A0J9X463"/>
<dbReference type="SUPFAM" id="SSF51735">
    <property type="entry name" value="NAD(P)-binding Rossmann-fold domains"/>
    <property type="match status" value="1"/>
</dbReference>
<dbReference type="PANTHER" id="PTHR10366">
    <property type="entry name" value="NAD DEPENDENT EPIMERASE/DEHYDRATASE"/>
    <property type="match status" value="1"/>
</dbReference>
<accession>A0A0J9X463</accession>
<organism evidence="4 5">
    <name type="scientific">Geotrichum candidum</name>
    <name type="common">Oospora lactis</name>
    <name type="synonym">Dipodascus geotrichum</name>
    <dbReference type="NCBI Taxonomy" id="1173061"/>
    <lineage>
        <taxon>Eukaryota</taxon>
        <taxon>Fungi</taxon>
        <taxon>Dikarya</taxon>
        <taxon>Ascomycota</taxon>
        <taxon>Saccharomycotina</taxon>
        <taxon>Dipodascomycetes</taxon>
        <taxon>Dipodascales</taxon>
        <taxon>Dipodascaceae</taxon>
        <taxon>Geotrichum</taxon>
    </lineage>
</organism>
<evidence type="ECO:0000313" key="4">
    <source>
        <dbReference type="EMBL" id="CDO51530.1"/>
    </source>
</evidence>
<comment type="caution">
    <text evidence="4">The sequence shown here is derived from an EMBL/GenBank/DDBJ whole genome shotgun (WGS) entry which is preliminary data.</text>
</comment>
<feature type="domain" description="NAD-dependent epimerase/dehydratase" evidence="3">
    <location>
        <begin position="5"/>
        <end position="254"/>
    </location>
</feature>
<gene>
    <name evidence="4" type="ORF">BN980_GECA01s07754g</name>
</gene>
<dbReference type="GO" id="GO:0016616">
    <property type="term" value="F:oxidoreductase activity, acting on the CH-OH group of donors, NAD or NADP as acceptor"/>
    <property type="evidence" value="ECO:0007669"/>
    <property type="project" value="TreeGrafter"/>
</dbReference>
<dbReference type="PANTHER" id="PTHR10366:SF564">
    <property type="entry name" value="STEROL-4-ALPHA-CARBOXYLATE 3-DEHYDROGENASE, DECARBOXYLATING"/>
    <property type="match status" value="1"/>
</dbReference>